<evidence type="ECO:0000313" key="3">
    <source>
        <dbReference type="Proteomes" id="UP000726737"/>
    </source>
</evidence>
<accession>A0A9P6PRW2</accession>
<dbReference type="AlphaFoldDB" id="A0A9P6PRW2"/>
<protein>
    <submittedName>
        <fullName evidence="2">Uncharacterized protein</fullName>
    </submittedName>
</protein>
<dbReference type="EMBL" id="JAAAJA010000609">
    <property type="protein sequence ID" value="KAG0251226.1"/>
    <property type="molecule type" value="Genomic_DNA"/>
</dbReference>
<feature type="compositionally biased region" description="Acidic residues" evidence="1">
    <location>
        <begin position="14"/>
        <end position="23"/>
    </location>
</feature>
<reference evidence="2" key="1">
    <citation type="journal article" date="2020" name="Fungal Divers.">
        <title>Resolving the Mortierellaceae phylogeny through synthesis of multi-gene phylogenetics and phylogenomics.</title>
        <authorList>
            <person name="Vandepol N."/>
            <person name="Liber J."/>
            <person name="Desiro A."/>
            <person name="Na H."/>
            <person name="Kennedy M."/>
            <person name="Barry K."/>
            <person name="Grigoriev I.V."/>
            <person name="Miller A.N."/>
            <person name="O'Donnell K."/>
            <person name="Stajich J.E."/>
            <person name="Bonito G."/>
        </authorList>
    </citation>
    <scope>NUCLEOTIDE SEQUENCE</scope>
    <source>
        <strain evidence="2">KOD948</strain>
    </source>
</reference>
<feature type="region of interest" description="Disordered" evidence="1">
    <location>
        <begin position="1"/>
        <end position="23"/>
    </location>
</feature>
<sequence length="69" mass="7978">MTLTTPFAEMVETGSEDEDEDEDMDQQMWLVYEKLSRLIQLKCLDIGYVSLSCNYLQLRLQLSEGLGQL</sequence>
<evidence type="ECO:0000313" key="2">
    <source>
        <dbReference type="EMBL" id="KAG0251226.1"/>
    </source>
</evidence>
<gene>
    <name evidence="2" type="ORF">BG011_007755</name>
</gene>
<name>A0A9P6PRW2_9FUNG</name>
<organism evidence="2 3">
    <name type="scientific">Mortierella polycephala</name>
    <dbReference type="NCBI Taxonomy" id="41804"/>
    <lineage>
        <taxon>Eukaryota</taxon>
        <taxon>Fungi</taxon>
        <taxon>Fungi incertae sedis</taxon>
        <taxon>Mucoromycota</taxon>
        <taxon>Mortierellomycotina</taxon>
        <taxon>Mortierellomycetes</taxon>
        <taxon>Mortierellales</taxon>
        <taxon>Mortierellaceae</taxon>
        <taxon>Mortierella</taxon>
    </lineage>
</organism>
<evidence type="ECO:0000256" key="1">
    <source>
        <dbReference type="SAM" id="MobiDB-lite"/>
    </source>
</evidence>
<dbReference type="Proteomes" id="UP000726737">
    <property type="component" value="Unassembled WGS sequence"/>
</dbReference>
<keyword evidence="3" id="KW-1185">Reference proteome</keyword>
<comment type="caution">
    <text evidence="2">The sequence shown here is derived from an EMBL/GenBank/DDBJ whole genome shotgun (WGS) entry which is preliminary data.</text>
</comment>
<proteinExistence type="predicted"/>